<dbReference type="InterPro" id="IPR049220">
    <property type="entry name" value="DUF6868"/>
</dbReference>
<gene>
    <name evidence="3" type="ORF">KL86DPRO_30050</name>
</gene>
<organism evidence="3">
    <name type="scientific">uncultured delta proteobacterium</name>
    <dbReference type="NCBI Taxonomy" id="34034"/>
    <lineage>
        <taxon>Bacteria</taxon>
        <taxon>Deltaproteobacteria</taxon>
        <taxon>environmental samples</taxon>
    </lineage>
</organism>
<accession>A0A212K6X5</accession>
<dbReference type="AlphaFoldDB" id="A0A212K6X5"/>
<sequence length="85" mass="10186">MEVHAMSMETLRTFLGWGAVLNLVWLTIIFCLFALGKDWIHRFHSRWFSISKETMTTVVYMLLGWYKLATFLLFVIPYVVLRFFM</sequence>
<evidence type="ECO:0000259" key="2">
    <source>
        <dbReference type="Pfam" id="PF21742"/>
    </source>
</evidence>
<feature type="domain" description="DUF6868" evidence="2">
    <location>
        <begin position="6"/>
        <end position="84"/>
    </location>
</feature>
<keyword evidence="1" id="KW-0472">Membrane</keyword>
<keyword evidence="1" id="KW-1133">Transmembrane helix</keyword>
<keyword evidence="1" id="KW-0812">Transmembrane</keyword>
<evidence type="ECO:0000256" key="1">
    <source>
        <dbReference type="SAM" id="Phobius"/>
    </source>
</evidence>
<protein>
    <recommendedName>
        <fullName evidence="2">DUF6868 domain-containing protein</fullName>
    </recommendedName>
</protein>
<feature type="transmembrane region" description="Helical" evidence="1">
    <location>
        <begin position="57"/>
        <end position="80"/>
    </location>
</feature>
<name>A0A212K6X5_9DELT</name>
<evidence type="ECO:0000313" key="3">
    <source>
        <dbReference type="EMBL" id="SBW07406.1"/>
    </source>
</evidence>
<proteinExistence type="predicted"/>
<dbReference type="EMBL" id="FLUQ01000003">
    <property type="protein sequence ID" value="SBW07406.1"/>
    <property type="molecule type" value="Genomic_DNA"/>
</dbReference>
<reference evidence="3" key="1">
    <citation type="submission" date="2016-04" db="EMBL/GenBank/DDBJ databases">
        <authorList>
            <person name="Evans L.H."/>
            <person name="Alamgir A."/>
            <person name="Owens N."/>
            <person name="Weber N.D."/>
            <person name="Virtaneva K."/>
            <person name="Barbian K."/>
            <person name="Babar A."/>
            <person name="Rosenke K."/>
        </authorList>
    </citation>
    <scope>NUCLEOTIDE SEQUENCE</scope>
    <source>
        <strain evidence="3">86</strain>
    </source>
</reference>
<dbReference type="Pfam" id="PF21742">
    <property type="entry name" value="DUF6868"/>
    <property type="match status" value="1"/>
</dbReference>
<feature type="transmembrane region" description="Helical" evidence="1">
    <location>
        <begin position="14"/>
        <end position="36"/>
    </location>
</feature>